<evidence type="ECO:0000313" key="3">
    <source>
        <dbReference type="EMBL" id="KAL0485279.1"/>
    </source>
</evidence>
<dbReference type="EMBL" id="JAOPGA020001124">
    <property type="protein sequence ID" value="KAL0485279.1"/>
    <property type="molecule type" value="Genomic_DNA"/>
</dbReference>
<keyword evidence="2" id="KW-0472">Membrane</keyword>
<gene>
    <name evidence="3" type="ORF">AKO1_011690</name>
</gene>
<keyword evidence="4" id="KW-1185">Reference proteome</keyword>
<dbReference type="PANTHER" id="PTHR34126:SF1">
    <property type="entry name" value="PEROXISOME BIOGENESIS PROTEIN 22"/>
    <property type="match status" value="1"/>
</dbReference>
<reference evidence="3 4" key="1">
    <citation type="submission" date="2024-03" db="EMBL/GenBank/DDBJ databases">
        <title>The Acrasis kona genome and developmental transcriptomes reveal deep origins of eukaryotic multicellular pathways.</title>
        <authorList>
            <person name="Sheikh S."/>
            <person name="Fu C.-J."/>
            <person name="Brown M.W."/>
            <person name="Baldauf S.L."/>
        </authorList>
    </citation>
    <scope>NUCLEOTIDE SEQUENCE [LARGE SCALE GENOMIC DNA]</scope>
    <source>
        <strain evidence="3 4">ATCC MYA-3509</strain>
    </source>
</reference>
<keyword evidence="2" id="KW-0812">Transmembrane</keyword>
<evidence type="ECO:0000256" key="2">
    <source>
        <dbReference type="SAM" id="Phobius"/>
    </source>
</evidence>
<dbReference type="PANTHER" id="PTHR34126">
    <property type="entry name" value="PEROXISOME BIOGENESIS PROTEIN 22"/>
    <property type="match status" value="1"/>
</dbReference>
<keyword evidence="2" id="KW-1133">Transmembrane helix</keyword>
<dbReference type="InterPro" id="IPR037485">
    <property type="entry name" value="PEX22"/>
</dbReference>
<accession>A0AAW2Z8P6</accession>
<sequence>MSVGWFIVLLLGFAPIILVYLTSGNNQNNNRQRNGQDNRNNNNSNNSTGGKQVSKKNFFYSNWKIVLLINTFMEDNLQAIKEEHLKLLFTLAKECDLYLVAKVTSDEQEKIISSTVKSSTADGSSIIDAGLNENKILFCETDRGKIAIARQIEPHLYVDSDAEVVKELERFLPLVAQVTPSNTTTIKASSAKITTPSIVELFEAIHSRKV</sequence>
<organism evidence="3 4">
    <name type="scientific">Acrasis kona</name>
    <dbReference type="NCBI Taxonomy" id="1008807"/>
    <lineage>
        <taxon>Eukaryota</taxon>
        <taxon>Discoba</taxon>
        <taxon>Heterolobosea</taxon>
        <taxon>Tetramitia</taxon>
        <taxon>Eutetramitia</taxon>
        <taxon>Acrasidae</taxon>
        <taxon>Acrasis</taxon>
    </lineage>
</organism>
<comment type="caution">
    <text evidence="3">The sequence shown here is derived from an EMBL/GenBank/DDBJ whole genome shotgun (WGS) entry which is preliminary data.</text>
</comment>
<feature type="compositionally biased region" description="Low complexity" evidence="1">
    <location>
        <begin position="28"/>
        <end position="47"/>
    </location>
</feature>
<feature type="transmembrane region" description="Helical" evidence="2">
    <location>
        <begin position="6"/>
        <end position="23"/>
    </location>
</feature>
<dbReference type="GO" id="GO:0007031">
    <property type="term" value="P:peroxisome organization"/>
    <property type="evidence" value="ECO:0007669"/>
    <property type="project" value="InterPro"/>
</dbReference>
<evidence type="ECO:0000313" key="4">
    <source>
        <dbReference type="Proteomes" id="UP001431209"/>
    </source>
</evidence>
<dbReference type="Proteomes" id="UP001431209">
    <property type="component" value="Unassembled WGS sequence"/>
</dbReference>
<feature type="region of interest" description="Disordered" evidence="1">
    <location>
        <begin position="28"/>
        <end position="53"/>
    </location>
</feature>
<name>A0AAW2Z8P6_9EUKA</name>
<proteinExistence type="predicted"/>
<dbReference type="Pfam" id="PF22978">
    <property type="entry name" value="HAD_Pex22"/>
    <property type="match status" value="1"/>
</dbReference>
<dbReference type="AlphaFoldDB" id="A0AAW2Z8P6"/>
<protein>
    <submittedName>
        <fullName evidence="3">Peroxisome biogenesis protein 22</fullName>
    </submittedName>
</protein>
<evidence type="ECO:0000256" key="1">
    <source>
        <dbReference type="SAM" id="MobiDB-lite"/>
    </source>
</evidence>